<dbReference type="InterPro" id="IPR015590">
    <property type="entry name" value="Aldehyde_DH_dom"/>
</dbReference>
<dbReference type="Proteomes" id="UP000014074">
    <property type="component" value="Unassembled WGS sequence"/>
</dbReference>
<dbReference type="PANTHER" id="PTHR43353:SF6">
    <property type="entry name" value="CYTOPLASMIC ALDEHYDE DEHYDROGENASE (EUROFUNG)"/>
    <property type="match status" value="1"/>
</dbReference>
<accession>R8BID0</accession>
<dbReference type="InterPro" id="IPR016162">
    <property type="entry name" value="Ald_DH_N"/>
</dbReference>
<gene>
    <name evidence="3" type="ORF">UCRPA7_5468</name>
</gene>
<dbReference type="RefSeq" id="XP_007916206.1">
    <property type="nucleotide sequence ID" value="XM_007918015.1"/>
</dbReference>
<dbReference type="GeneID" id="19326026"/>
<organism evidence="3 4">
    <name type="scientific">Phaeoacremonium minimum (strain UCR-PA7)</name>
    <name type="common">Esca disease fungus</name>
    <name type="synonym">Togninia minima</name>
    <dbReference type="NCBI Taxonomy" id="1286976"/>
    <lineage>
        <taxon>Eukaryota</taxon>
        <taxon>Fungi</taxon>
        <taxon>Dikarya</taxon>
        <taxon>Ascomycota</taxon>
        <taxon>Pezizomycotina</taxon>
        <taxon>Sordariomycetes</taxon>
        <taxon>Sordariomycetidae</taxon>
        <taxon>Togniniales</taxon>
        <taxon>Togniniaceae</taxon>
        <taxon>Phaeoacremonium</taxon>
    </lineage>
</organism>
<dbReference type="InterPro" id="IPR016161">
    <property type="entry name" value="Ald_DH/histidinol_DH"/>
</dbReference>
<dbReference type="OrthoDB" id="310895at2759"/>
<dbReference type="HOGENOM" id="CLU_005391_1_0_1"/>
<name>R8BID0_PHAM7</name>
<dbReference type="AlphaFoldDB" id="R8BID0"/>
<keyword evidence="1" id="KW-0560">Oxidoreductase</keyword>
<keyword evidence="4" id="KW-1185">Reference proteome</keyword>
<evidence type="ECO:0000259" key="2">
    <source>
        <dbReference type="Pfam" id="PF00171"/>
    </source>
</evidence>
<dbReference type="Gene3D" id="3.40.605.10">
    <property type="entry name" value="Aldehyde Dehydrogenase, Chain A, domain 1"/>
    <property type="match status" value="1"/>
</dbReference>
<dbReference type="GO" id="GO:0004777">
    <property type="term" value="F:succinate-semialdehyde dehydrogenase (NAD+) activity"/>
    <property type="evidence" value="ECO:0007669"/>
    <property type="project" value="TreeGrafter"/>
</dbReference>
<dbReference type="Pfam" id="PF00171">
    <property type="entry name" value="Aldedh"/>
    <property type="match status" value="1"/>
</dbReference>
<dbReference type="InterPro" id="IPR016163">
    <property type="entry name" value="Ald_DH_C"/>
</dbReference>
<dbReference type="EMBL" id="KB933181">
    <property type="protein sequence ID" value="EON99039.1"/>
    <property type="molecule type" value="Genomic_DNA"/>
</dbReference>
<feature type="domain" description="Aldehyde dehydrogenase" evidence="2">
    <location>
        <begin position="2"/>
        <end position="344"/>
    </location>
</feature>
<dbReference type="Gene3D" id="3.40.309.10">
    <property type="entry name" value="Aldehyde Dehydrogenase, Chain A, domain 2"/>
    <property type="match status" value="1"/>
</dbReference>
<proteinExistence type="predicted"/>
<dbReference type="eggNOG" id="KOG2450">
    <property type="taxonomic scope" value="Eukaryota"/>
</dbReference>
<protein>
    <submittedName>
        <fullName evidence="3">Putative aldehyde dehydrogenase family protein</fullName>
    </submittedName>
</protein>
<evidence type="ECO:0000256" key="1">
    <source>
        <dbReference type="ARBA" id="ARBA00023002"/>
    </source>
</evidence>
<dbReference type="SUPFAM" id="SSF53720">
    <property type="entry name" value="ALDH-like"/>
    <property type="match status" value="1"/>
</dbReference>
<evidence type="ECO:0000313" key="3">
    <source>
        <dbReference type="EMBL" id="EON99039.1"/>
    </source>
</evidence>
<dbReference type="GO" id="GO:0009450">
    <property type="term" value="P:gamma-aminobutyric acid catabolic process"/>
    <property type="evidence" value="ECO:0007669"/>
    <property type="project" value="TreeGrafter"/>
</dbReference>
<evidence type="ECO:0000313" key="4">
    <source>
        <dbReference type="Proteomes" id="UP000014074"/>
    </source>
</evidence>
<dbReference type="InterPro" id="IPR050740">
    <property type="entry name" value="Aldehyde_DH_Superfamily"/>
</dbReference>
<sequence>MRAMVVKRPYGVNLGIAPWNAPYHLGLRSVTFALATGNTAILKGSELSPHCYWAIVDVFREAGLPDGCLNLIFSRPSDASAVTEQLIAHPYMTKINFTGSTKIGSMIAATAGKHLKPVLMELGGKASAIVLKGADLEKAAACCATGAIINAGQICMSTERILVHSSIADEFRTALTQAINRMFGSPENTPVLVTAQSAKRNRALIENALSKGAKALDCFNNLGDLEESVETKMRPVVLTNVDKSMDIYGGESFGPSVSLYTFEKEEEALELANDTEYGLAASIFTEDLGAAFRVAEALDSGAVHINSMTVHDEFALPHGGVKKSGFGRFNGYQGLDEFLYTKSITWMES</sequence>
<reference evidence="4" key="1">
    <citation type="journal article" date="2013" name="Genome Announc.">
        <title>Draft genome sequence of the ascomycete Phaeoacremonium aleophilum strain UCR-PA7, a causal agent of the esca disease complex in grapevines.</title>
        <authorList>
            <person name="Blanco-Ulate B."/>
            <person name="Rolshausen P."/>
            <person name="Cantu D."/>
        </authorList>
    </citation>
    <scope>NUCLEOTIDE SEQUENCE [LARGE SCALE GENOMIC DNA]</scope>
    <source>
        <strain evidence="4">UCR-PA7</strain>
    </source>
</reference>
<dbReference type="PANTHER" id="PTHR43353">
    <property type="entry name" value="SUCCINATE-SEMIALDEHYDE DEHYDROGENASE, MITOCHONDRIAL"/>
    <property type="match status" value="1"/>
</dbReference>
<dbReference type="KEGG" id="tmn:UCRPA7_5468"/>